<evidence type="ECO:0000313" key="1">
    <source>
        <dbReference type="EMBL" id="WSC00474.1"/>
    </source>
</evidence>
<sequence length="655" mass="69969">MKTYNWRPFLERWSADWLDSPGARGRADVDETVLRDRWLGFPAAGEDRISELEERLGVPLPPTYRSFLATTDGWRPAGTAVSRVGAAEGVHWYGDPDGLQAVHEGALDEYASEEEVLRAGMWGRALRLSAALDTAAPDTAEVLLDPGDPDANGEWAAYLHRGGAGGERPERYGSFMDLMQALFREFHRAHGDTPGFVNETTRELDADIEEARLACLDGEDIDGALELLTEADECGRPRARGLRVQMEAMLRGGSGGGSGSGSGSGGSADLCVVGRMDDPLYARELLPLAALEHLRAGHDEAEFLRSPDGRDHDGDDGDDRKQALALLREIDERTFRYEAPGPFGDAVASAREQARWGDTDSAWRTVAAAVAGWEPYGEEHIAPVGLLADPLLGPVITAERGRYLLETPRAGGQSAADDGEVEAPRARADGLGWLAEDTRPPAPDAYRFVLVHGVSPQELAERIGQGPLLAPCDESEAGQAIRIGSCGVGDGDRDGSGAGGGDQGTGGGSWSFAFGSGRNGTEPPSEAVSRGTKSVTVWCERGGRSAALPGIFHFSYAEDGERVYGFTVRDGETEEWGAIPDALDPGHLFPDAALDWEEEDADDDSNSGSDSGSEGSWALDPDDEYESLDAIAEVFGVSLPRFAIRHGRLHAVATS</sequence>
<gene>
    <name evidence="1" type="ORF">OG835_28060</name>
</gene>
<accession>A0ACD4ZR69</accession>
<name>A0ACD4ZR69_9ACTN</name>
<dbReference type="Proteomes" id="UP001348369">
    <property type="component" value="Chromosome"/>
</dbReference>
<organism evidence="1 2">
    <name type="scientific">Streptomyces scopuliridis</name>
    <dbReference type="NCBI Taxonomy" id="452529"/>
    <lineage>
        <taxon>Bacteria</taxon>
        <taxon>Bacillati</taxon>
        <taxon>Actinomycetota</taxon>
        <taxon>Actinomycetes</taxon>
        <taxon>Kitasatosporales</taxon>
        <taxon>Streptomycetaceae</taxon>
        <taxon>Streptomyces</taxon>
    </lineage>
</organism>
<dbReference type="EMBL" id="CP109109">
    <property type="protein sequence ID" value="WSC00474.1"/>
    <property type="molecule type" value="Genomic_DNA"/>
</dbReference>
<reference evidence="1" key="1">
    <citation type="submission" date="2022-10" db="EMBL/GenBank/DDBJ databases">
        <title>The complete genomes of actinobacterial strains from the NBC collection.</title>
        <authorList>
            <person name="Joergensen T.S."/>
            <person name="Alvarez Arevalo M."/>
            <person name="Sterndorff E.B."/>
            <person name="Faurdal D."/>
            <person name="Vuksanovic O."/>
            <person name="Mourched A.-S."/>
            <person name="Charusanti P."/>
            <person name="Shaw S."/>
            <person name="Blin K."/>
            <person name="Weber T."/>
        </authorList>
    </citation>
    <scope>NUCLEOTIDE SEQUENCE</scope>
    <source>
        <strain evidence="1">NBC 01771</strain>
    </source>
</reference>
<protein>
    <submittedName>
        <fullName evidence="1">SMI1/KNR4 family protein</fullName>
    </submittedName>
</protein>
<proteinExistence type="predicted"/>
<evidence type="ECO:0000313" key="2">
    <source>
        <dbReference type="Proteomes" id="UP001348369"/>
    </source>
</evidence>
<keyword evidence="2" id="KW-1185">Reference proteome</keyword>